<feature type="signal peptide" evidence="1">
    <location>
        <begin position="1"/>
        <end position="22"/>
    </location>
</feature>
<dbReference type="AlphaFoldDB" id="A0A517XZ49"/>
<gene>
    <name evidence="2" type="ORF">ETAA1_47580</name>
</gene>
<organism evidence="2 3">
    <name type="scientific">Urbifossiella limnaea</name>
    <dbReference type="NCBI Taxonomy" id="2528023"/>
    <lineage>
        <taxon>Bacteria</taxon>
        <taxon>Pseudomonadati</taxon>
        <taxon>Planctomycetota</taxon>
        <taxon>Planctomycetia</taxon>
        <taxon>Gemmatales</taxon>
        <taxon>Gemmataceae</taxon>
        <taxon>Urbifossiella</taxon>
    </lineage>
</organism>
<dbReference type="OrthoDB" id="278692at2"/>
<dbReference type="EMBL" id="CP036273">
    <property type="protein sequence ID" value="QDU22771.1"/>
    <property type="molecule type" value="Genomic_DNA"/>
</dbReference>
<feature type="chain" id="PRO_5021880247" evidence="1">
    <location>
        <begin position="23"/>
        <end position="291"/>
    </location>
</feature>
<name>A0A517XZ49_9BACT</name>
<dbReference type="RefSeq" id="WP_145242779.1">
    <property type="nucleotide sequence ID" value="NZ_CP036273.1"/>
</dbReference>
<accession>A0A517XZ49</accession>
<reference evidence="2 3" key="1">
    <citation type="submission" date="2019-02" db="EMBL/GenBank/DDBJ databases">
        <title>Deep-cultivation of Planctomycetes and their phenomic and genomic characterization uncovers novel biology.</title>
        <authorList>
            <person name="Wiegand S."/>
            <person name="Jogler M."/>
            <person name="Boedeker C."/>
            <person name="Pinto D."/>
            <person name="Vollmers J."/>
            <person name="Rivas-Marin E."/>
            <person name="Kohn T."/>
            <person name="Peeters S.H."/>
            <person name="Heuer A."/>
            <person name="Rast P."/>
            <person name="Oberbeckmann S."/>
            <person name="Bunk B."/>
            <person name="Jeske O."/>
            <person name="Meyerdierks A."/>
            <person name="Storesund J.E."/>
            <person name="Kallscheuer N."/>
            <person name="Luecker S."/>
            <person name="Lage O.M."/>
            <person name="Pohl T."/>
            <person name="Merkel B.J."/>
            <person name="Hornburger P."/>
            <person name="Mueller R.-W."/>
            <person name="Bruemmer F."/>
            <person name="Labrenz M."/>
            <person name="Spormann A.M."/>
            <person name="Op den Camp H."/>
            <person name="Overmann J."/>
            <person name="Amann R."/>
            <person name="Jetten M.S.M."/>
            <person name="Mascher T."/>
            <person name="Medema M.H."/>
            <person name="Devos D.P."/>
            <person name="Kaster A.-K."/>
            <person name="Ovreas L."/>
            <person name="Rohde M."/>
            <person name="Galperin M.Y."/>
            <person name="Jogler C."/>
        </authorList>
    </citation>
    <scope>NUCLEOTIDE SEQUENCE [LARGE SCALE GENOMIC DNA]</scope>
    <source>
        <strain evidence="2 3">ETA_A1</strain>
    </source>
</reference>
<sequence precursor="true">MRFRLALPAAAVAVLFAGPALARLVVAFSPPAQRAVAAQVVVVGTVTSIDKAPVEVSPGRGAPGKVPYKLAVVKVDEALAGATGLTHLKVGFVSVGAPAPQPGRPILPRRGGVELKEGDQYVLFLTRHHEGNFYVMPFSSPPLDPKSENGKTELAEVKRSLAVVAEPTKALTAAKAEDRAFAATMLVAKYRAYPEGGGEPKEEPVAADESRLILKGLAEGDWKLGNRFNSPSPFTAFNQLGLTPQDGWVQPQVRPQPGQPVDFAAVTKEAFVKWLAGPGKDYRVKRLVAGK</sequence>
<protein>
    <submittedName>
        <fullName evidence="2">Uncharacterized protein</fullName>
    </submittedName>
</protein>
<dbReference type="Proteomes" id="UP000319576">
    <property type="component" value="Chromosome"/>
</dbReference>
<keyword evidence="3" id="KW-1185">Reference proteome</keyword>
<dbReference type="KEGG" id="uli:ETAA1_47580"/>
<evidence type="ECO:0000313" key="2">
    <source>
        <dbReference type="EMBL" id="QDU22771.1"/>
    </source>
</evidence>
<keyword evidence="1" id="KW-0732">Signal</keyword>
<evidence type="ECO:0000256" key="1">
    <source>
        <dbReference type="SAM" id="SignalP"/>
    </source>
</evidence>
<evidence type="ECO:0000313" key="3">
    <source>
        <dbReference type="Proteomes" id="UP000319576"/>
    </source>
</evidence>
<proteinExistence type="predicted"/>